<dbReference type="KEGG" id="ahel:Q31a_51390"/>
<evidence type="ECO:0000313" key="2">
    <source>
        <dbReference type="Proteomes" id="UP000318017"/>
    </source>
</evidence>
<gene>
    <name evidence="1" type="ORF">Q31a_51390</name>
</gene>
<protein>
    <submittedName>
        <fullName evidence="1">Uncharacterized protein</fullName>
    </submittedName>
</protein>
<accession>A0A518GDX3</accession>
<dbReference type="OrthoDB" id="582586at2"/>
<organism evidence="1 2">
    <name type="scientific">Aureliella helgolandensis</name>
    <dbReference type="NCBI Taxonomy" id="2527968"/>
    <lineage>
        <taxon>Bacteria</taxon>
        <taxon>Pseudomonadati</taxon>
        <taxon>Planctomycetota</taxon>
        <taxon>Planctomycetia</taxon>
        <taxon>Pirellulales</taxon>
        <taxon>Pirellulaceae</taxon>
        <taxon>Aureliella</taxon>
    </lineage>
</organism>
<reference evidence="1 2" key="1">
    <citation type="submission" date="2019-02" db="EMBL/GenBank/DDBJ databases">
        <title>Deep-cultivation of Planctomycetes and their phenomic and genomic characterization uncovers novel biology.</title>
        <authorList>
            <person name="Wiegand S."/>
            <person name="Jogler M."/>
            <person name="Boedeker C."/>
            <person name="Pinto D."/>
            <person name="Vollmers J."/>
            <person name="Rivas-Marin E."/>
            <person name="Kohn T."/>
            <person name="Peeters S.H."/>
            <person name="Heuer A."/>
            <person name="Rast P."/>
            <person name="Oberbeckmann S."/>
            <person name="Bunk B."/>
            <person name="Jeske O."/>
            <person name="Meyerdierks A."/>
            <person name="Storesund J.E."/>
            <person name="Kallscheuer N."/>
            <person name="Luecker S."/>
            <person name="Lage O.M."/>
            <person name="Pohl T."/>
            <person name="Merkel B.J."/>
            <person name="Hornburger P."/>
            <person name="Mueller R.-W."/>
            <person name="Bruemmer F."/>
            <person name="Labrenz M."/>
            <person name="Spormann A.M."/>
            <person name="Op den Camp H."/>
            <person name="Overmann J."/>
            <person name="Amann R."/>
            <person name="Jetten M.S.M."/>
            <person name="Mascher T."/>
            <person name="Medema M.H."/>
            <person name="Devos D.P."/>
            <person name="Kaster A.-K."/>
            <person name="Ovreas L."/>
            <person name="Rohde M."/>
            <person name="Galperin M.Y."/>
            <person name="Jogler C."/>
        </authorList>
    </citation>
    <scope>NUCLEOTIDE SEQUENCE [LARGE SCALE GENOMIC DNA]</scope>
    <source>
        <strain evidence="1 2">Q31a</strain>
    </source>
</reference>
<proteinExistence type="predicted"/>
<dbReference type="EMBL" id="CP036298">
    <property type="protein sequence ID" value="QDV26760.1"/>
    <property type="molecule type" value="Genomic_DNA"/>
</dbReference>
<evidence type="ECO:0000313" key="1">
    <source>
        <dbReference type="EMBL" id="QDV26760.1"/>
    </source>
</evidence>
<dbReference type="RefSeq" id="WP_145083141.1">
    <property type="nucleotide sequence ID" value="NZ_CP036298.1"/>
</dbReference>
<sequence length="110" mass="12612">MSEVAFTKDRFAETMATLSAGGVKLTAIDSEPVQRRNTTWQRYEASRDAAIAMLVLHTRWELPDHIVFILSRDMRRICRPSTWSVDTKLVKELDRRLLDADGWYLGDGKG</sequence>
<dbReference type="Proteomes" id="UP000318017">
    <property type="component" value="Chromosome"/>
</dbReference>
<name>A0A518GDX3_9BACT</name>
<keyword evidence="2" id="KW-1185">Reference proteome</keyword>
<dbReference type="AlphaFoldDB" id="A0A518GDX3"/>